<dbReference type="CDD" id="cd00141">
    <property type="entry name" value="NT_POLXc"/>
    <property type="match status" value="1"/>
</dbReference>
<dbReference type="SUPFAM" id="SSF89550">
    <property type="entry name" value="PHP domain-like"/>
    <property type="match status" value="1"/>
</dbReference>
<feature type="domain" description="Helix-hairpin-helix DNA-binding motif class 1" evidence="22">
    <location>
        <begin position="92"/>
        <end position="111"/>
    </location>
</feature>
<dbReference type="SMART" id="SM00481">
    <property type="entry name" value="POLIIIAc"/>
    <property type="match status" value="1"/>
</dbReference>
<dbReference type="SUPFAM" id="SSF81301">
    <property type="entry name" value="Nucleotidyltransferase"/>
    <property type="match status" value="1"/>
</dbReference>
<comment type="catalytic activity">
    <reaction evidence="19">
        <text>a 5'-end 2'-deoxyribose-2'-deoxyribonucleotide-DNA = (2E,4S)-4-hydroxypenten-2-al-5-phosphate + a 5'-end 5'-phospho-2'-deoxyribonucleoside-DNA + H(+)</text>
        <dbReference type="Rhea" id="RHEA:76255"/>
        <dbReference type="Rhea" id="RHEA-COMP:13180"/>
        <dbReference type="Rhea" id="RHEA-COMP:18657"/>
        <dbReference type="ChEBI" id="CHEBI:15378"/>
        <dbReference type="ChEBI" id="CHEBI:136412"/>
        <dbReference type="ChEBI" id="CHEBI:195194"/>
        <dbReference type="ChEBI" id="CHEBI:195195"/>
    </reaction>
</comment>
<keyword evidence="25" id="KW-0540">Nuclease</keyword>
<organism evidence="25 26">
    <name type="scientific">Adhaeretor mobilis</name>
    <dbReference type="NCBI Taxonomy" id="1930276"/>
    <lineage>
        <taxon>Bacteria</taxon>
        <taxon>Pseudomonadati</taxon>
        <taxon>Planctomycetota</taxon>
        <taxon>Planctomycetia</taxon>
        <taxon>Pirellulales</taxon>
        <taxon>Lacipirellulaceae</taxon>
        <taxon>Adhaeretor</taxon>
    </lineage>
</organism>
<keyword evidence="15" id="KW-0234">DNA repair</keyword>
<dbReference type="RefSeq" id="WP_145060316.1">
    <property type="nucleotide sequence ID" value="NZ_CP036263.1"/>
</dbReference>
<keyword evidence="10" id="KW-0235">DNA replication</keyword>
<dbReference type="Gene3D" id="3.20.20.140">
    <property type="entry name" value="Metal-dependent hydrolases"/>
    <property type="match status" value="1"/>
</dbReference>
<feature type="domain" description="Helix-hairpin-helix DNA-binding motif class 1" evidence="22">
    <location>
        <begin position="52"/>
        <end position="71"/>
    </location>
</feature>
<evidence type="ECO:0000259" key="22">
    <source>
        <dbReference type="SMART" id="SM00278"/>
    </source>
</evidence>
<evidence type="ECO:0000256" key="17">
    <source>
        <dbReference type="ARBA" id="ARBA00035726"/>
    </source>
</evidence>
<dbReference type="Pfam" id="PF14520">
    <property type="entry name" value="HHH_5"/>
    <property type="match status" value="1"/>
</dbReference>
<keyword evidence="6" id="KW-0488">Methylation</keyword>
<proteinExistence type="predicted"/>
<evidence type="ECO:0000256" key="18">
    <source>
        <dbReference type="ARBA" id="ARBA00044632"/>
    </source>
</evidence>
<dbReference type="GO" id="GO:0008270">
    <property type="term" value="F:zinc ion binding"/>
    <property type="evidence" value="ECO:0007669"/>
    <property type="project" value="TreeGrafter"/>
</dbReference>
<dbReference type="InterPro" id="IPR022312">
    <property type="entry name" value="DNA_pol_X"/>
</dbReference>
<dbReference type="PRINTS" id="PR00870">
    <property type="entry name" value="DNAPOLXBETA"/>
</dbReference>
<keyword evidence="13" id="KW-0239">DNA-directed DNA polymerase</keyword>
<evidence type="ECO:0000256" key="16">
    <source>
        <dbReference type="ARBA" id="ARBA00035717"/>
    </source>
</evidence>
<evidence type="ECO:0000256" key="9">
    <source>
        <dbReference type="ARBA" id="ARBA00022695"/>
    </source>
</evidence>
<dbReference type="GO" id="GO:0003887">
    <property type="term" value="F:DNA-directed DNA polymerase activity"/>
    <property type="evidence" value="ECO:0007669"/>
    <property type="project" value="UniProtKB-KW"/>
</dbReference>
<dbReference type="FunFam" id="3.20.20.140:FF:000047">
    <property type="entry name" value="PHP domain-containing protein"/>
    <property type="match status" value="1"/>
</dbReference>
<dbReference type="AlphaFoldDB" id="A0A517MVX6"/>
<reference evidence="25 26" key="1">
    <citation type="submission" date="2019-02" db="EMBL/GenBank/DDBJ databases">
        <title>Deep-cultivation of Planctomycetes and their phenomic and genomic characterization uncovers novel biology.</title>
        <authorList>
            <person name="Wiegand S."/>
            <person name="Jogler M."/>
            <person name="Boedeker C."/>
            <person name="Pinto D."/>
            <person name="Vollmers J."/>
            <person name="Rivas-Marin E."/>
            <person name="Kohn T."/>
            <person name="Peeters S.H."/>
            <person name="Heuer A."/>
            <person name="Rast P."/>
            <person name="Oberbeckmann S."/>
            <person name="Bunk B."/>
            <person name="Jeske O."/>
            <person name="Meyerdierks A."/>
            <person name="Storesund J.E."/>
            <person name="Kallscheuer N."/>
            <person name="Luecker S."/>
            <person name="Lage O.M."/>
            <person name="Pohl T."/>
            <person name="Merkel B.J."/>
            <person name="Hornburger P."/>
            <person name="Mueller R.-W."/>
            <person name="Bruemmer F."/>
            <person name="Labrenz M."/>
            <person name="Spormann A.M."/>
            <person name="Op den Camp H."/>
            <person name="Overmann J."/>
            <person name="Amann R."/>
            <person name="Jetten M.S.M."/>
            <person name="Mascher T."/>
            <person name="Medema M.H."/>
            <person name="Devos D.P."/>
            <person name="Kaster A.-K."/>
            <person name="Ovreas L."/>
            <person name="Rohde M."/>
            <person name="Galperin M.Y."/>
            <person name="Jogler C."/>
        </authorList>
    </citation>
    <scope>NUCLEOTIDE SEQUENCE [LARGE SCALE GENOMIC DNA]</scope>
    <source>
        <strain evidence="25 26">HG15A2</strain>
    </source>
</reference>
<dbReference type="OrthoDB" id="9808747at2"/>
<dbReference type="InterPro" id="IPR050243">
    <property type="entry name" value="PHP_phosphatase"/>
</dbReference>
<dbReference type="Proteomes" id="UP000319852">
    <property type="component" value="Chromosome"/>
</dbReference>
<evidence type="ECO:0000256" key="11">
    <source>
        <dbReference type="ARBA" id="ARBA00022763"/>
    </source>
</evidence>
<dbReference type="InterPro" id="IPR022311">
    <property type="entry name" value="PolX-like"/>
</dbReference>
<protein>
    <recommendedName>
        <fullName evidence="5">DNA polymerase beta</fullName>
        <ecNumber evidence="3">2.7.7.7</ecNumber>
        <ecNumber evidence="4">4.2.99.18</ecNumber>
    </recommendedName>
    <alternativeName>
        <fullName evidence="16">5'-deoxyribose-phosphate lyase</fullName>
    </alternativeName>
    <alternativeName>
        <fullName evidence="17">AP lyase</fullName>
    </alternativeName>
</protein>
<evidence type="ECO:0000256" key="12">
    <source>
        <dbReference type="ARBA" id="ARBA00022843"/>
    </source>
</evidence>
<keyword evidence="26" id="KW-1185">Reference proteome</keyword>
<evidence type="ECO:0000256" key="21">
    <source>
        <dbReference type="ARBA" id="ARBA00049244"/>
    </source>
</evidence>
<keyword evidence="14" id="KW-0915">Sodium</keyword>
<dbReference type="EC" id="4.2.99.18" evidence="4"/>
<dbReference type="KEGG" id="amob:HG15A2_23190"/>
<dbReference type="Pfam" id="PF14792">
    <property type="entry name" value="DNA_pol_B_palm"/>
    <property type="match status" value="1"/>
</dbReference>
<evidence type="ECO:0000256" key="7">
    <source>
        <dbReference type="ARBA" id="ARBA00022634"/>
    </source>
</evidence>
<dbReference type="InterPro" id="IPR003141">
    <property type="entry name" value="Pol/His_phosphatase_N"/>
</dbReference>
<evidence type="ECO:0000256" key="15">
    <source>
        <dbReference type="ARBA" id="ARBA00023204"/>
    </source>
</evidence>
<dbReference type="NCBIfam" id="NF006375">
    <property type="entry name" value="PRK08609.1"/>
    <property type="match status" value="1"/>
</dbReference>
<dbReference type="InterPro" id="IPR010996">
    <property type="entry name" value="HHH_MUS81"/>
</dbReference>
<accession>A0A517MVX6</accession>
<keyword evidence="8" id="KW-0808">Transferase</keyword>
<dbReference type="InterPro" id="IPR027421">
    <property type="entry name" value="DNA_pol_lamdba_lyase_dom_sf"/>
</dbReference>
<comment type="catalytic activity">
    <reaction evidence="18">
        <text>2'-deoxyribonucleotide-(2'-deoxyribose 5'-phosphate)-2'-deoxyribonucleotide-DNA = a 3'-end 2'-deoxyribonucleotide-(2,3-dehydro-2,3-deoxyribose 5'-phosphate)-DNA + a 5'-end 5'-phospho-2'-deoxyribonucleoside-DNA + H(+)</text>
        <dbReference type="Rhea" id="RHEA:66592"/>
        <dbReference type="Rhea" id="RHEA-COMP:13180"/>
        <dbReference type="Rhea" id="RHEA-COMP:16897"/>
        <dbReference type="Rhea" id="RHEA-COMP:17067"/>
        <dbReference type="ChEBI" id="CHEBI:15378"/>
        <dbReference type="ChEBI" id="CHEBI:136412"/>
        <dbReference type="ChEBI" id="CHEBI:157695"/>
        <dbReference type="ChEBI" id="CHEBI:167181"/>
        <dbReference type="EC" id="4.2.99.18"/>
    </reaction>
</comment>
<keyword evidence="25" id="KW-0269">Exonuclease</keyword>
<dbReference type="GO" id="GO:0005829">
    <property type="term" value="C:cytosol"/>
    <property type="evidence" value="ECO:0007669"/>
    <property type="project" value="TreeGrafter"/>
</dbReference>
<evidence type="ECO:0000256" key="2">
    <source>
        <dbReference type="ARBA" id="ARBA00004496"/>
    </source>
</evidence>
<dbReference type="CDD" id="cd07436">
    <property type="entry name" value="PHP_PolX"/>
    <property type="match status" value="1"/>
</dbReference>
<evidence type="ECO:0000256" key="1">
    <source>
        <dbReference type="ARBA" id="ARBA00001946"/>
    </source>
</evidence>
<evidence type="ECO:0000313" key="26">
    <source>
        <dbReference type="Proteomes" id="UP000319852"/>
    </source>
</evidence>
<evidence type="ECO:0000313" key="25">
    <source>
        <dbReference type="EMBL" id="QDS99030.1"/>
    </source>
</evidence>
<keyword evidence="11" id="KW-0227">DNA damage</keyword>
<evidence type="ECO:0000259" key="23">
    <source>
        <dbReference type="SMART" id="SM00481"/>
    </source>
</evidence>
<dbReference type="Pfam" id="PF02811">
    <property type="entry name" value="PHP"/>
    <property type="match status" value="1"/>
</dbReference>
<dbReference type="InterPro" id="IPR002008">
    <property type="entry name" value="DNA_pol_X_beta-like"/>
</dbReference>
<dbReference type="PANTHER" id="PTHR36928">
    <property type="entry name" value="PHOSPHATASE YCDX-RELATED"/>
    <property type="match status" value="1"/>
</dbReference>
<dbReference type="SUPFAM" id="SSF47802">
    <property type="entry name" value="DNA polymerase beta, N-terminal domain-like"/>
    <property type="match status" value="1"/>
</dbReference>
<dbReference type="InterPro" id="IPR003583">
    <property type="entry name" value="Hlx-hairpin-Hlx_DNA-bd_motif"/>
</dbReference>
<evidence type="ECO:0000256" key="10">
    <source>
        <dbReference type="ARBA" id="ARBA00022705"/>
    </source>
</evidence>
<evidence type="ECO:0000256" key="13">
    <source>
        <dbReference type="ARBA" id="ARBA00022932"/>
    </source>
</evidence>
<feature type="domain" description="DNA-directed DNA polymerase X" evidence="24">
    <location>
        <begin position="1"/>
        <end position="318"/>
    </location>
</feature>
<comment type="cofactor">
    <cofactor evidence="1">
        <name>Mg(2+)</name>
        <dbReference type="ChEBI" id="CHEBI:18420"/>
    </cofactor>
</comment>
<dbReference type="SMART" id="SM00278">
    <property type="entry name" value="HhH1"/>
    <property type="match status" value="3"/>
</dbReference>
<dbReference type="Gene3D" id="1.10.150.20">
    <property type="entry name" value="5' to 3' exonuclease, C-terminal subdomain"/>
    <property type="match status" value="1"/>
</dbReference>
<dbReference type="EMBL" id="CP036263">
    <property type="protein sequence ID" value="QDS99030.1"/>
    <property type="molecule type" value="Genomic_DNA"/>
</dbReference>
<name>A0A517MVX6_9BACT</name>
<dbReference type="InterPro" id="IPR004013">
    <property type="entry name" value="PHP_dom"/>
</dbReference>
<dbReference type="InterPro" id="IPR029398">
    <property type="entry name" value="PolB_thumb"/>
</dbReference>
<evidence type="ECO:0000256" key="3">
    <source>
        <dbReference type="ARBA" id="ARBA00012417"/>
    </source>
</evidence>
<evidence type="ECO:0000259" key="24">
    <source>
        <dbReference type="SMART" id="SM00483"/>
    </source>
</evidence>
<keyword evidence="9" id="KW-0548">Nucleotidyltransferase</keyword>
<feature type="domain" description="Helix-hairpin-helix DNA-binding motif class 1" evidence="22">
    <location>
        <begin position="127"/>
        <end position="146"/>
    </location>
</feature>
<dbReference type="Gene3D" id="3.30.210.10">
    <property type="entry name" value="DNA polymerase, thumb domain"/>
    <property type="match status" value="1"/>
</dbReference>
<evidence type="ECO:0000256" key="20">
    <source>
        <dbReference type="ARBA" id="ARBA00045548"/>
    </source>
</evidence>
<comment type="subcellular location">
    <subcellularLocation>
        <location evidence="2">Cytoplasm</location>
    </subcellularLocation>
</comment>
<evidence type="ECO:0000256" key="8">
    <source>
        <dbReference type="ARBA" id="ARBA00022679"/>
    </source>
</evidence>
<dbReference type="Gene3D" id="1.10.150.110">
    <property type="entry name" value="DNA polymerase beta, N-terminal domain-like"/>
    <property type="match status" value="1"/>
</dbReference>
<keyword evidence="12" id="KW-0832">Ubl conjugation</keyword>
<evidence type="ECO:0000256" key="4">
    <source>
        <dbReference type="ARBA" id="ARBA00012720"/>
    </source>
</evidence>
<dbReference type="GO" id="GO:0004527">
    <property type="term" value="F:exonuclease activity"/>
    <property type="evidence" value="ECO:0007669"/>
    <property type="project" value="UniProtKB-KW"/>
</dbReference>
<dbReference type="Pfam" id="PF14791">
    <property type="entry name" value="DNA_pol_B_thumb"/>
    <property type="match status" value="1"/>
</dbReference>
<evidence type="ECO:0000256" key="6">
    <source>
        <dbReference type="ARBA" id="ARBA00022481"/>
    </source>
</evidence>
<dbReference type="InterPro" id="IPR016195">
    <property type="entry name" value="Pol/histidinol_Pase-like"/>
</dbReference>
<evidence type="ECO:0000256" key="5">
    <source>
        <dbReference type="ARBA" id="ARBA00020020"/>
    </source>
</evidence>
<dbReference type="SMART" id="SM00483">
    <property type="entry name" value="POLXc"/>
    <property type="match status" value="1"/>
</dbReference>
<feature type="domain" description="Polymerase/histidinol phosphatase N-terminal" evidence="23">
    <location>
        <begin position="342"/>
        <end position="421"/>
    </location>
</feature>
<dbReference type="GO" id="GO:0140078">
    <property type="term" value="F:class I DNA-(apurinic or apyrimidinic site) endonuclease activity"/>
    <property type="evidence" value="ECO:0007669"/>
    <property type="project" value="UniProtKB-EC"/>
</dbReference>
<dbReference type="GO" id="GO:0042578">
    <property type="term" value="F:phosphoric ester hydrolase activity"/>
    <property type="evidence" value="ECO:0007669"/>
    <property type="project" value="TreeGrafter"/>
</dbReference>
<dbReference type="GO" id="GO:0006281">
    <property type="term" value="P:DNA repair"/>
    <property type="evidence" value="ECO:0007669"/>
    <property type="project" value="UniProtKB-KW"/>
</dbReference>
<dbReference type="SUPFAM" id="SSF158702">
    <property type="entry name" value="Sec63 N-terminal domain-like"/>
    <property type="match status" value="1"/>
</dbReference>
<gene>
    <name evidence="25" type="primary">polX</name>
    <name evidence="25" type="ORF">HG15A2_23190</name>
</gene>
<dbReference type="InterPro" id="IPR002054">
    <property type="entry name" value="DNA-dir_DNA_pol_X"/>
</dbReference>
<evidence type="ECO:0000256" key="14">
    <source>
        <dbReference type="ARBA" id="ARBA00023053"/>
    </source>
</evidence>
<dbReference type="Pfam" id="PF14716">
    <property type="entry name" value="HHH_8"/>
    <property type="match status" value="1"/>
</dbReference>
<sequence length="574" mass="63140">MTNRDIAAIFDRIADLLEFQSANPFRVRAYRNGARKIGDLNEPLSATAESDGGLTSIDGIGKDLAEKIATLLKTGSLPMLDDLLADIPATVLAILRVPGLGPKRAAIIHNELGVNSLEELRKACESQQVRDLKGFGTKTEQTILKGIDIAAQADVRTKWAKADVVAQELLKHMQGIAGVRRMQMAGSYRRGRETVGDLDLLIDADDGGAAMTRFGEFPSVKEVIVRGGTKMSVRLDSGLQVDLRVVPERSFGAALQYFTGSKDHNVEIRSRAKQRGMKVNEWGVFKVEGEEETYLAGATEEEIYATLDLPWFPPEIREARREFELAEAGPLPKLIKLEDIRGDLHMHTNASDGKATLEEMAEAAIDRGLEYIAITDHSQRVSMANGLDGKRLLNQWKAVDKLNDQLAEITLLKGIECDILEAGGMDLPDEVLAQADWVIASVHYGQNQPREKITERILGALENPYVDIVAHPTGRLINRRERYEVDIEAVFAAAAKHKKMLELNANPARLDLDDVHCAAAKRHGVPIVISTDAHHTGGLDVMRYGILQARRAGLTANDVANTRTFAKFKKLLGE</sequence>
<dbReference type="Gene3D" id="3.30.460.10">
    <property type="entry name" value="Beta Polymerase, domain 2"/>
    <property type="match status" value="1"/>
</dbReference>
<dbReference type="PRINTS" id="PR00869">
    <property type="entry name" value="DNAPOLX"/>
</dbReference>
<dbReference type="PANTHER" id="PTHR36928:SF1">
    <property type="entry name" value="PHOSPHATASE YCDX-RELATED"/>
    <property type="match status" value="1"/>
</dbReference>
<comment type="function">
    <text evidence="20">Repair polymerase that plays a key role in base-excision repair. During this process, the damaged base is excised by specific DNA glycosylases, the DNA backbone is nicked at the abasic site by an apurinic/apyrimidic (AP) endonuclease, and POLB removes 5'-deoxyribose-phosphate from the preincised AP site acting as a 5'-deoxyribose-phosphate lyase (5'-dRP lyase); through its DNA polymerase activity, it adds one nucleotide to the 3' end of the arising single-nucleotide gap. Conducts 'gap-filling' DNA synthesis in a stepwise distributive fashion rather than in a processive fashion as for other DNA polymerases. It is also able to cleave sugar-phosphate bonds 3' to an intact AP site, acting as an AP lyase.</text>
</comment>
<dbReference type="GO" id="GO:0003677">
    <property type="term" value="F:DNA binding"/>
    <property type="evidence" value="ECO:0007669"/>
    <property type="project" value="InterPro"/>
</dbReference>
<keyword evidence="25" id="KW-0378">Hydrolase</keyword>
<dbReference type="InterPro" id="IPR037160">
    <property type="entry name" value="DNA_Pol_thumb_sf"/>
</dbReference>
<evidence type="ECO:0000256" key="19">
    <source>
        <dbReference type="ARBA" id="ARBA00044678"/>
    </source>
</evidence>
<dbReference type="InterPro" id="IPR028207">
    <property type="entry name" value="DNA_pol_B_palm_palm"/>
</dbReference>
<dbReference type="InterPro" id="IPR047967">
    <property type="entry name" value="PolX_PHP"/>
</dbReference>
<dbReference type="EC" id="2.7.7.7" evidence="3"/>
<comment type="catalytic activity">
    <reaction evidence="21">
        <text>DNA(n) + a 2'-deoxyribonucleoside 5'-triphosphate = DNA(n+1) + diphosphate</text>
        <dbReference type="Rhea" id="RHEA:22508"/>
        <dbReference type="Rhea" id="RHEA-COMP:17339"/>
        <dbReference type="Rhea" id="RHEA-COMP:17340"/>
        <dbReference type="ChEBI" id="CHEBI:33019"/>
        <dbReference type="ChEBI" id="CHEBI:61560"/>
        <dbReference type="ChEBI" id="CHEBI:173112"/>
        <dbReference type="EC" id="2.7.7.7"/>
    </reaction>
</comment>
<keyword evidence="7" id="KW-0237">DNA synthesis</keyword>
<dbReference type="PIRSF" id="PIRSF005047">
    <property type="entry name" value="UCP005047_YshC"/>
    <property type="match status" value="1"/>
</dbReference>
<dbReference type="InterPro" id="IPR043519">
    <property type="entry name" value="NT_sf"/>
</dbReference>